<reference evidence="3" key="1">
    <citation type="submission" date="2017-03" db="EMBL/GenBank/DDBJ databases">
        <title>Phytopthora megakarya and P. palmivora, two closely related causual agents of cacao black pod achieved similar genome size and gene model numbers by different mechanisms.</title>
        <authorList>
            <person name="Ali S."/>
            <person name="Shao J."/>
            <person name="Larry D.J."/>
            <person name="Kronmiller B."/>
            <person name="Shen D."/>
            <person name="Strem M.D."/>
            <person name="Melnick R.L."/>
            <person name="Guiltinan M.J."/>
            <person name="Tyler B.M."/>
            <person name="Meinhardt L.W."/>
            <person name="Bailey B.A."/>
        </authorList>
    </citation>
    <scope>NUCLEOTIDE SEQUENCE [LARGE SCALE GENOMIC DNA]</scope>
    <source>
        <strain evidence="3">zdho120</strain>
    </source>
</reference>
<protein>
    <submittedName>
        <fullName evidence="2">Uncharacterized protein</fullName>
    </submittedName>
</protein>
<feature type="compositionally biased region" description="Low complexity" evidence="1">
    <location>
        <begin position="374"/>
        <end position="389"/>
    </location>
</feature>
<evidence type="ECO:0000256" key="1">
    <source>
        <dbReference type="SAM" id="MobiDB-lite"/>
    </source>
</evidence>
<organism evidence="2 3">
    <name type="scientific">Phytophthora megakarya</name>
    <dbReference type="NCBI Taxonomy" id="4795"/>
    <lineage>
        <taxon>Eukaryota</taxon>
        <taxon>Sar</taxon>
        <taxon>Stramenopiles</taxon>
        <taxon>Oomycota</taxon>
        <taxon>Peronosporomycetes</taxon>
        <taxon>Peronosporales</taxon>
        <taxon>Peronosporaceae</taxon>
        <taxon>Phytophthora</taxon>
    </lineage>
</organism>
<evidence type="ECO:0000313" key="2">
    <source>
        <dbReference type="EMBL" id="OWZ09720.1"/>
    </source>
</evidence>
<comment type="caution">
    <text evidence="2">The sequence shown here is derived from an EMBL/GenBank/DDBJ whole genome shotgun (WGS) entry which is preliminary data.</text>
</comment>
<dbReference type="EMBL" id="NBNE01002684">
    <property type="protein sequence ID" value="OWZ09720.1"/>
    <property type="molecule type" value="Genomic_DNA"/>
</dbReference>
<feature type="region of interest" description="Disordered" evidence="1">
    <location>
        <begin position="326"/>
        <end position="402"/>
    </location>
</feature>
<proteinExistence type="predicted"/>
<keyword evidence="3" id="KW-1185">Reference proteome</keyword>
<accession>A0A225VYR2</accession>
<gene>
    <name evidence="2" type="ORF">PHMEG_00017533</name>
</gene>
<name>A0A225VYR2_9STRA</name>
<evidence type="ECO:0000313" key="3">
    <source>
        <dbReference type="Proteomes" id="UP000198211"/>
    </source>
</evidence>
<dbReference type="STRING" id="4795.A0A225VYR2"/>
<feature type="compositionally biased region" description="Low complexity" evidence="1">
    <location>
        <begin position="348"/>
        <end position="367"/>
    </location>
</feature>
<dbReference type="Proteomes" id="UP000198211">
    <property type="component" value="Unassembled WGS sequence"/>
</dbReference>
<dbReference type="AlphaFoldDB" id="A0A225VYR2"/>
<sequence length="633" mass="69732">MQKNRAREGYDLGLQAVDRLSSKVETRDHIIREMRDDNQGLRDQAFRTNTWRTQYENLCKTTADEATSYQNALLKSTPSPPNKIPRAESERRRVQCDATAAELSDARGALDRSRRELEVARAASQPLQDDIRCVSALLVAHAEEHQRDVTRIRDLETSSSAAEAARVSAQADRAAAQASVLPIASRATIFPSALVDARRAAAQLRVQIQDRERRLTAPRAGRESARLVRDALVTRLSGTVTAVGGSLNVTHRLAFEYGVNRGLQRFYGLYHGCGRIYDARVSGGTRDVASPYRVFCVVVSFISHYRGSLGWPLVSYGLGPRSRATFPVSSDKDSGAGPPAHQRRRITPPSSDPASDSSESSAHSRASGGRPVASTGGRLSSSDSDSGDGAPNGGPVGSPPAGNAAPAVRPFFAPVMPPFQHPSASLCLDFPDHVVSRSGLLGSYTANRANGGRLLRDPSVGLPHATHPAAYLRRQRPHFDPFLVRYDVHLDHWSQAYWELTHEFPVPNTPAWTRWCRRQNSRPSHAGDHLVGTFQLLLILFQAGRVGMDVLLDVMVLLFRPGRSGVGRWYPDLRNSTLETALADIDERELWRRFFRTQPDAAGNSTVEREHPAYAVRRLASKFVERGQPQPDE</sequence>